<accession>A0ABW4AB00</accession>
<name>A0ABW4AB00_9ACTN</name>
<dbReference type="Pfam" id="PF11253">
    <property type="entry name" value="DUF3052"/>
    <property type="match status" value="1"/>
</dbReference>
<dbReference type="EMBL" id="JBHTMK010000023">
    <property type="protein sequence ID" value="MFD1367380.1"/>
    <property type="molecule type" value="Genomic_DNA"/>
</dbReference>
<dbReference type="Proteomes" id="UP001597183">
    <property type="component" value="Unassembled WGS sequence"/>
</dbReference>
<proteinExistence type="predicted"/>
<organism evidence="1 2">
    <name type="scientific">Actinoplanes sichuanensis</name>
    <dbReference type="NCBI Taxonomy" id="512349"/>
    <lineage>
        <taxon>Bacteria</taxon>
        <taxon>Bacillati</taxon>
        <taxon>Actinomycetota</taxon>
        <taxon>Actinomycetes</taxon>
        <taxon>Micromonosporales</taxon>
        <taxon>Micromonosporaceae</taxon>
        <taxon>Actinoplanes</taxon>
    </lineage>
</organism>
<gene>
    <name evidence="1" type="ORF">ACFQ5G_18645</name>
</gene>
<dbReference type="RefSeq" id="WP_317796050.1">
    <property type="nucleotide sequence ID" value="NZ_AP028461.1"/>
</dbReference>
<evidence type="ECO:0000313" key="1">
    <source>
        <dbReference type="EMBL" id="MFD1367380.1"/>
    </source>
</evidence>
<sequence length="144" mass="15752">MAGYSGTPLHRKLGIKPGHRLALLEAPTGFAATLDGLPDGVVIRPGLTGDAPADVIVLFVTERHELQARLDEVRRGMAQDGGFWVAWPKRASKVPTDVTEDVIREVALPTGLVDNKVCAIDDVWSGLRLVIRRENRTPAERARR</sequence>
<evidence type="ECO:0000313" key="2">
    <source>
        <dbReference type="Proteomes" id="UP001597183"/>
    </source>
</evidence>
<dbReference type="InterPro" id="IPR021412">
    <property type="entry name" value="DUF3052"/>
</dbReference>
<comment type="caution">
    <text evidence="1">The sequence shown here is derived from an EMBL/GenBank/DDBJ whole genome shotgun (WGS) entry which is preliminary data.</text>
</comment>
<protein>
    <submittedName>
        <fullName evidence="1">DUF3052 family protein</fullName>
    </submittedName>
</protein>
<keyword evidence="2" id="KW-1185">Reference proteome</keyword>
<reference evidence="2" key="1">
    <citation type="journal article" date="2019" name="Int. J. Syst. Evol. Microbiol.">
        <title>The Global Catalogue of Microorganisms (GCM) 10K type strain sequencing project: providing services to taxonomists for standard genome sequencing and annotation.</title>
        <authorList>
            <consortium name="The Broad Institute Genomics Platform"/>
            <consortium name="The Broad Institute Genome Sequencing Center for Infectious Disease"/>
            <person name="Wu L."/>
            <person name="Ma J."/>
        </authorList>
    </citation>
    <scope>NUCLEOTIDE SEQUENCE [LARGE SCALE GENOMIC DNA]</scope>
    <source>
        <strain evidence="2">CCM 7526</strain>
    </source>
</reference>